<protein>
    <submittedName>
        <fullName evidence="1">Uncharacterized protein</fullName>
    </submittedName>
</protein>
<sequence length="113" mass="13543">MEYELINKISTKRRVWRRKSTDEKNNGTDYSLLNYKNGQLAAMVRKNIEIDQQLMRIKPVVKMRKKPKEFVITFMRRKSIWSLVAAMEKLLNAKECTKEMNEGIWLDYDKGRI</sequence>
<evidence type="ECO:0000313" key="2">
    <source>
        <dbReference type="Proteomes" id="UP000324800"/>
    </source>
</evidence>
<name>A0A5J4ULG6_9EUKA</name>
<gene>
    <name evidence="1" type="ORF">EZS28_033522</name>
</gene>
<dbReference type="Proteomes" id="UP000324800">
    <property type="component" value="Unassembled WGS sequence"/>
</dbReference>
<organism evidence="1 2">
    <name type="scientific">Streblomastix strix</name>
    <dbReference type="NCBI Taxonomy" id="222440"/>
    <lineage>
        <taxon>Eukaryota</taxon>
        <taxon>Metamonada</taxon>
        <taxon>Preaxostyla</taxon>
        <taxon>Oxymonadida</taxon>
        <taxon>Streblomastigidae</taxon>
        <taxon>Streblomastix</taxon>
    </lineage>
</organism>
<proteinExistence type="predicted"/>
<reference evidence="1 2" key="1">
    <citation type="submission" date="2019-03" db="EMBL/GenBank/DDBJ databases">
        <title>Single cell metagenomics reveals metabolic interactions within the superorganism composed of flagellate Streblomastix strix and complex community of Bacteroidetes bacteria on its surface.</title>
        <authorList>
            <person name="Treitli S.C."/>
            <person name="Kolisko M."/>
            <person name="Husnik F."/>
            <person name="Keeling P."/>
            <person name="Hampl V."/>
        </authorList>
    </citation>
    <scope>NUCLEOTIDE SEQUENCE [LARGE SCALE GENOMIC DNA]</scope>
    <source>
        <strain evidence="1">ST1C</strain>
    </source>
</reference>
<evidence type="ECO:0000313" key="1">
    <source>
        <dbReference type="EMBL" id="KAA6370951.1"/>
    </source>
</evidence>
<accession>A0A5J4ULG6</accession>
<dbReference type="EMBL" id="SNRW01014917">
    <property type="protein sequence ID" value="KAA6370951.1"/>
    <property type="molecule type" value="Genomic_DNA"/>
</dbReference>
<comment type="caution">
    <text evidence="1">The sequence shown here is derived from an EMBL/GenBank/DDBJ whole genome shotgun (WGS) entry which is preliminary data.</text>
</comment>
<dbReference type="AlphaFoldDB" id="A0A5J4ULG6"/>